<protein>
    <submittedName>
        <fullName evidence="2">Uncharacterized protein</fullName>
    </submittedName>
</protein>
<gene>
    <name evidence="2" type="ORF">DFH07DRAFT_979698</name>
</gene>
<feature type="compositionally biased region" description="Basic and acidic residues" evidence="1">
    <location>
        <begin position="160"/>
        <end position="170"/>
    </location>
</feature>
<evidence type="ECO:0000313" key="2">
    <source>
        <dbReference type="EMBL" id="KAJ7743240.1"/>
    </source>
</evidence>
<feature type="compositionally biased region" description="Low complexity" evidence="1">
    <location>
        <begin position="98"/>
        <end position="109"/>
    </location>
</feature>
<dbReference type="AlphaFoldDB" id="A0AAD7IK83"/>
<feature type="non-terminal residue" evidence="2">
    <location>
        <position position="294"/>
    </location>
</feature>
<proteinExistence type="predicted"/>
<organism evidence="2 3">
    <name type="scientific">Mycena maculata</name>
    <dbReference type="NCBI Taxonomy" id="230809"/>
    <lineage>
        <taxon>Eukaryota</taxon>
        <taxon>Fungi</taxon>
        <taxon>Dikarya</taxon>
        <taxon>Basidiomycota</taxon>
        <taxon>Agaricomycotina</taxon>
        <taxon>Agaricomycetes</taxon>
        <taxon>Agaricomycetidae</taxon>
        <taxon>Agaricales</taxon>
        <taxon>Marasmiineae</taxon>
        <taxon>Mycenaceae</taxon>
        <taxon>Mycena</taxon>
    </lineage>
</organism>
<keyword evidence="3" id="KW-1185">Reference proteome</keyword>
<sequence length="294" mass="32646">MMPTNSDLQFSELRKNIPKLERYIKRAPAGADRATLGGLWASLKRMEDVLQRGWDSEGLSDEEERLVFIARMRTTVEQANAVYPSALKRIVRSAFGQTAAKPKATKPPVTTAPPPSGAPSVINRIAPWTDPAETRCQGPSGGDGEEATSTRITGPGRHPLARDRRPDQQARRRPPLPLQVSQSREPGPKYDGRPAPTQLDAAQERGHDGRIGRLFAQPLGARERERGEPAREHHGERVVRLPPQLLGHRECQCGGEPACEHDGLELDLHDGRKLGGRRERRRVRTFCRRTSSSL</sequence>
<reference evidence="2" key="1">
    <citation type="submission" date="2023-03" db="EMBL/GenBank/DDBJ databases">
        <title>Massive genome expansion in bonnet fungi (Mycena s.s.) driven by repeated elements and novel gene families across ecological guilds.</title>
        <authorList>
            <consortium name="Lawrence Berkeley National Laboratory"/>
            <person name="Harder C.B."/>
            <person name="Miyauchi S."/>
            <person name="Viragh M."/>
            <person name="Kuo A."/>
            <person name="Thoen E."/>
            <person name="Andreopoulos B."/>
            <person name="Lu D."/>
            <person name="Skrede I."/>
            <person name="Drula E."/>
            <person name="Henrissat B."/>
            <person name="Morin E."/>
            <person name="Kohler A."/>
            <person name="Barry K."/>
            <person name="LaButti K."/>
            <person name="Morin E."/>
            <person name="Salamov A."/>
            <person name="Lipzen A."/>
            <person name="Mereny Z."/>
            <person name="Hegedus B."/>
            <person name="Baldrian P."/>
            <person name="Stursova M."/>
            <person name="Weitz H."/>
            <person name="Taylor A."/>
            <person name="Grigoriev I.V."/>
            <person name="Nagy L.G."/>
            <person name="Martin F."/>
            <person name="Kauserud H."/>
        </authorList>
    </citation>
    <scope>NUCLEOTIDE SEQUENCE</scope>
    <source>
        <strain evidence="2">CBHHK188m</strain>
    </source>
</reference>
<name>A0AAD7IK83_9AGAR</name>
<evidence type="ECO:0000313" key="3">
    <source>
        <dbReference type="Proteomes" id="UP001215280"/>
    </source>
</evidence>
<comment type="caution">
    <text evidence="2">The sequence shown here is derived from an EMBL/GenBank/DDBJ whole genome shotgun (WGS) entry which is preliminary data.</text>
</comment>
<dbReference type="Proteomes" id="UP001215280">
    <property type="component" value="Unassembled WGS sequence"/>
</dbReference>
<accession>A0AAD7IK83</accession>
<dbReference type="EMBL" id="JARJLG010000113">
    <property type="protein sequence ID" value="KAJ7743240.1"/>
    <property type="molecule type" value="Genomic_DNA"/>
</dbReference>
<evidence type="ECO:0000256" key="1">
    <source>
        <dbReference type="SAM" id="MobiDB-lite"/>
    </source>
</evidence>
<feature type="region of interest" description="Disordered" evidence="1">
    <location>
        <begin position="97"/>
        <end position="197"/>
    </location>
</feature>